<comment type="caution">
    <text evidence="9">The sequence shown here is derived from an EMBL/GenBank/DDBJ whole genome shotgun (WGS) entry which is preliminary data.</text>
</comment>
<evidence type="ECO:0000313" key="9">
    <source>
        <dbReference type="EMBL" id="EFQ82453.1"/>
    </source>
</evidence>
<dbReference type="HAMAP" id="MF_01114">
    <property type="entry name" value="RecX"/>
    <property type="match status" value="1"/>
</dbReference>
<dbReference type="HOGENOM" id="CLU_066607_0_2_11"/>
<evidence type="ECO:0000256" key="3">
    <source>
        <dbReference type="ARBA" id="ARBA00018111"/>
    </source>
</evidence>
<evidence type="ECO:0000259" key="6">
    <source>
        <dbReference type="Pfam" id="PF02631"/>
    </source>
</evidence>
<dbReference type="PANTHER" id="PTHR33602:SF1">
    <property type="entry name" value="REGULATORY PROTEIN RECX FAMILY PROTEIN"/>
    <property type="match status" value="1"/>
</dbReference>
<dbReference type="Pfam" id="PF02631">
    <property type="entry name" value="RecX_HTH2"/>
    <property type="match status" value="1"/>
</dbReference>
<feature type="domain" description="RecX second three-helical" evidence="6">
    <location>
        <begin position="66"/>
        <end position="107"/>
    </location>
</feature>
<feature type="domain" description="RecX first three-helical" evidence="8">
    <location>
        <begin position="20"/>
        <end position="58"/>
    </location>
</feature>
<dbReference type="InterPro" id="IPR053924">
    <property type="entry name" value="RecX_HTH_2nd"/>
</dbReference>
<evidence type="ECO:0000259" key="8">
    <source>
        <dbReference type="Pfam" id="PF21982"/>
    </source>
</evidence>
<dbReference type="InterPro" id="IPR003783">
    <property type="entry name" value="Regulatory_RecX"/>
</dbReference>
<evidence type="ECO:0000259" key="7">
    <source>
        <dbReference type="Pfam" id="PF21981"/>
    </source>
</evidence>
<dbReference type="GO" id="GO:0006282">
    <property type="term" value="P:regulation of DNA repair"/>
    <property type="evidence" value="ECO:0007669"/>
    <property type="project" value="UniProtKB-UniRule"/>
</dbReference>
<organism evidence="9 10">
    <name type="scientific">Aeromicrobium marinum DSM 15272</name>
    <dbReference type="NCBI Taxonomy" id="585531"/>
    <lineage>
        <taxon>Bacteria</taxon>
        <taxon>Bacillati</taxon>
        <taxon>Actinomycetota</taxon>
        <taxon>Actinomycetes</taxon>
        <taxon>Propionibacteriales</taxon>
        <taxon>Nocardioidaceae</taxon>
        <taxon>Aeromicrobium</taxon>
    </lineage>
</organism>
<evidence type="ECO:0000256" key="5">
    <source>
        <dbReference type="HAMAP-Rule" id="MF_01114"/>
    </source>
</evidence>
<dbReference type="AlphaFoldDB" id="E2SEH6"/>
<sequence>MSVVETELTADEVAEQHAVAKQVVYDRLAVRARSRSELEQTLLKKRVPAEVAAVVLDKFEAAGLVDDREFARSWVQGRQRSKGLATGVLAQELKRHGVDDQVAAEALAELDADTERQAAHQLVQKKLRTMQGLDPTTQIRRLTGLLARKGYAPQVAFDVVRAELDAEIVDDAC</sequence>
<feature type="domain" description="RecX third three-helical" evidence="7">
    <location>
        <begin position="115"/>
        <end position="159"/>
    </location>
</feature>
<dbReference type="STRING" id="585531.HMPREF0063_12435"/>
<dbReference type="Proteomes" id="UP000003111">
    <property type="component" value="Unassembled WGS sequence"/>
</dbReference>
<evidence type="ECO:0000313" key="10">
    <source>
        <dbReference type="Proteomes" id="UP000003111"/>
    </source>
</evidence>
<dbReference type="InterPro" id="IPR053926">
    <property type="entry name" value="RecX_HTH_1st"/>
</dbReference>
<proteinExistence type="inferred from homology"/>
<comment type="similarity">
    <text evidence="2 5">Belongs to the RecX family.</text>
</comment>
<accession>E2SEH6</accession>
<keyword evidence="4 5" id="KW-0963">Cytoplasm</keyword>
<evidence type="ECO:0000256" key="4">
    <source>
        <dbReference type="ARBA" id="ARBA00022490"/>
    </source>
</evidence>
<evidence type="ECO:0000256" key="2">
    <source>
        <dbReference type="ARBA" id="ARBA00009695"/>
    </source>
</evidence>
<keyword evidence="10" id="KW-1185">Reference proteome</keyword>
<dbReference type="InterPro" id="IPR036388">
    <property type="entry name" value="WH-like_DNA-bd_sf"/>
</dbReference>
<reference evidence="9" key="1">
    <citation type="submission" date="2010-08" db="EMBL/GenBank/DDBJ databases">
        <authorList>
            <person name="Muzny D."/>
            <person name="Qin X."/>
            <person name="Buhay C."/>
            <person name="Dugan-Rocha S."/>
            <person name="Ding Y."/>
            <person name="Chen G."/>
            <person name="Hawes A."/>
            <person name="Holder M."/>
            <person name="Jhangiani S."/>
            <person name="Johnson A."/>
            <person name="Khan Z."/>
            <person name="Li Z."/>
            <person name="Liu W."/>
            <person name="Liu X."/>
            <person name="Perez L."/>
            <person name="Shen H."/>
            <person name="Wang Q."/>
            <person name="Watt J."/>
            <person name="Xi L."/>
            <person name="Xin Y."/>
            <person name="Zhou J."/>
            <person name="Deng J."/>
            <person name="Jiang H."/>
            <person name="Liu Y."/>
            <person name="Qu J."/>
            <person name="Song X.-Z."/>
            <person name="Zhang L."/>
            <person name="Villasana D."/>
            <person name="Johnson A."/>
            <person name="Liu J."/>
            <person name="Liyanage D."/>
            <person name="Lorensuhewa L."/>
            <person name="Robinson T."/>
            <person name="Song A."/>
            <person name="Song B.-B."/>
            <person name="Dinh H."/>
            <person name="Thornton R."/>
            <person name="Coyle M."/>
            <person name="Francisco L."/>
            <person name="Jackson L."/>
            <person name="Javaid M."/>
            <person name="Korchina V."/>
            <person name="Kovar C."/>
            <person name="Mata R."/>
            <person name="Mathew T."/>
            <person name="Ngo R."/>
            <person name="Nguyen L."/>
            <person name="Nguyen N."/>
            <person name="Okwuonu G."/>
            <person name="Ongeri F."/>
            <person name="Pham C."/>
            <person name="Simmons D."/>
            <person name="Wilczek-Boney K."/>
            <person name="Hale W."/>
            <person name="Jakkamsetti A."/>
            <person name="Pham P."/>
            <person name="Ruth R."/>
            <person name="San Lucas F."/>
            <person name="Warren J."/>
            <person name="Zhang J."/>
            <person name="Zhao Z."/>
            <person name="Zhou C."/>
            <person name="Zhu D."/>
            <person name="Lee S."/>
            <person name="Bess C."/>
            <person name="Blankenburg K."/>
            <person name="Forbes L."/>
            <person name="Fu Q."/>
            <person name="Gubbala S."/>
            <person name="Hirani K."/>
            <person name="Jayaseelan J.C."/>
            <person name="Lara F."/>
            <person name="Munidasa M."/>
            <person name="Palculict T."/>
            <person name="Patil S."/>
            <person name="Pu L.-L."/>
            <person name="Saada N."/>
            <person name="Tang L."/>
            <person name="Weissenberger G."/>
            <person name="Zhu Y."/>
            <person name="Hemphill L."/>
            <person name="Shang Y."/>
            <person name="Youmans B."/>
            <person name="Ayvaz T."/>
            <person name="Ross M."/>
            <person name="Santibanez J."/>
            <person name="Aqrawi P."/>
            <person name="Gross S."/>
            <person name="Joshi V."/>
            <person name="Fowler G."/>
            <person name="Nazareth L."/>
            <person name="Reid J."/>
            <person name="Worley K."/>
            <person name="Petrosino J."/>
            <person name="Highlander S."/>
            <person name="Gibbs R."/>
        </authorList>
    </citation>
    <scope>NUCLEOTIDE SEQUENCE [LARGE SCALE GENOMIC DNA]</scope>
    <source>
        <strain evidence="9">DSM 15272</strain>
    </source>
</reference>
<dbReference type="Pfam" id="PF21981">
    <property type="entry name" value="RecX_HTH3"/>
    <property type="match status" value="1"/>
</dbReference>
<protein>
    <recommendedName>
        <fullName evidence="3 5">Regulatory protein RecX</fullName>
    </recommendedName>
</protein>
<dbReference type="RefSeq" id="WP_007077527.1">
    <property type="nucleotide sequence ID" value="NZ_CM001024.1"/>
</dbReference>
<dbReference type="OrthoDB" id="5244465at2"/>
<dbReference type="eggNOG" id="COG2137">
    <property type="taxonomic scope" value="Bacteria"/>
</dbReference>
<dbReference type="PANTHER" id="PTHR33602">
    <property type="entry name" value="REGULATORY PROTEIN RECX FAMILY PROTEIN"/>
    <property type="match status" value="1"/>
</dbReference>
<comment type="function">
    <text evidence="5">Modulates RecA activity.</text>
</comment>
<gene>
    <name evidence="5 9" type="primary">recX</name>
    <name evidence="9" type="ORF">HMPREF0063_12435</name>
</gene>
<dbReference type="Pfam" id="PF21982">
    <property type="entry name" value="RecX_HTH1"/>
    <property type="match status" value="1"/>
</dbReference>
<evidence type="ECO:0000256" key="1">
    <source>
        <dbReference type="ARBA" id="ARBA00004496"/>
    </source>
</evidence>
<dbReference type="EMBL" id="ACLF03000007">
    <property type="protein sequence ID" value="EFQ82453.1"/>
    <property type="molecule type" value="Genomic_DNA"/>
</dbReference>
<dbReference type="InterPro" id="IPR053925">
    <property type="entry name" value="RecX_HTH_3rd"/>
</dbReference>
<name>E2SEH6_9ACTN</name>
<dbReference type="GO" id="GO:0005737">
    <property type="term" value="C:cytoplasm"/>
    <property type="evidence" value="ECO:0007669"/>
    <property type="project" value="UniProtKB-SubCell"/>
</dbReference>
<comment type="subcellular location">
    <subcellularLocation>
        <location evidence="1 5">Cytoplasm</location>
    </subcellularLocation>
</comment>
<dbReference type="Gene3D" id="1.10.10.10">
    <property type="entry name" value="Winged helix-like DNA-binding domain superfamily/Winged helix DNA-binding domain"/>
    <property type="match status" value="3"/>
</dbReference>